<evidence type="ECO:0000313" key="2">
    <source>
        <dbReference type="Proteomes" id="UP000298061"/>
    </source>
</evidence>
<proteinExistence type="predicted"/>
<dbReference type="AlphaFoldDB" id="A0A4Y9ZVY3"/>
<dbReference type="OrthoDB" id="269227at2759"/>
<evidence type="ECO:0000313" key="1">
    <source>
        <dbReference type="EMBL" id="TFY78715.1"/>
    </source>
</evidence>
<protein>
    <submittedName>
        <fullName evidence="1">Uncharacterized protein</fullName>
    </submittedName>
</protein>
<dbReference type="Gene3D" id="3.30.560.10">
    <property type="entry name" value="Glucose Oxidase, domain 3"/>
    <property type="match status" value="1"/>
</dbReference>
<keyword evidence="2" id="KW-1185">Reference proteome</keyword>
<dbReference type="SUPFAM" id="SSF54373">
    <property type="entry name" value="FAD-linked reductases, C-terminal domain"/>
    <property type="match status" value="1"/>
</dbReference>
<dbReference type="EMBL" id="SFCI01000628">
    <property type="protein sequence ID" value="TFY78715.1"/>
    <property type="molecule type" value="Genomic_DNA"/>
</dbReference>
<dbReference type="Proteomes" id="UP000298061">
    <property type="component" value="Unassembled WGS sequence"/>
</dbReference>
<accession>A0A4Y9ZVY3</accession>
<gene>
    <name evidence="1" type="ORF">EWM64_g5295</name>
</gene>
<sequence length="154" mass="16418">QLGALGISARVDLKTVGRNLQDQTMNALGAHGNGFDRGGNGPSDCIAYPNLQQVFGDQADAVAQNISEQLSTWAKDQAPSALSADALEQIYQVQAGLIINGSAPIVELFYDTGYPDDLGIDMWQLLPFSRGNVSITSTDPFTKPAVNVNYFSVP</sequence>
<comment type="caution">
    <text evidence="1">The sequence shown here is derived from an EMBL/GenBank/DDBJ whole genome shotgun (WGS) entry which is preliminary data.</text>
</comment>
<feature type="non-terminal residue" evidence="1">
    <location>
        <position position="1"/>
    </location>
</feature>
<dbReference type="STRING" id="135208.A0A4Y9ZVY3"/>
<name>A0A4Y9ZVY3_9AGAM</name>
<reference evidence="1 2" key="1">
    <citation type="submission" date="2019-02" db="EMBL/GenBank/DDBJ databases">
        <title>Genome sequencing of the rare red list fungi Hericium alpestre (H. flagellum).</title>
        <authorList>
            <person name="Buettner E."/>
            <person name="Kellner H."/>
        </authorList>
    </citation>
    <scope>NUCLEOTIDE SEQUENCE [LARGE SCALE GENOMIC DNA]</scope>
    <source>
        <strain evidence="1 2">DSM 108284</strain>
    </source>
</reference>
<organism evidence="1 2">
    <name type="scientific">Hericium alpestre</name>
    <dbReference type="NCBI Taxonomy" id="135208"/>
    <lineage>
        <taxon>Eukaryota</taxon>
        <taxon>Fungi</taxon>
        <taxon>Dikarya</taxon>
        <taxon>Basidiomycota</taxon>
        <taxon>Agaricomycotina</taxon>
        <taxon>Agaricomycetes</taxon>
        <taxon>Russulales</taxon>
        <taxon>Hericiaceae</taxon>
        <taxon>Hericium</taxon>
    </lineage>
</organism>